<dbReference type="KEGG" id="pshq:F3W81_01380"/>
<reference evidence="2 3" key="1">
    <citation type="submission" date="2019-10" db="EMBL/GenBank/DDBJ databases">
        <title>Pseudopuniceibacterium sp. HQ09 islated from Antarctica.</title>
        <authorList>
            <person name="Liao L."/>
            <person name="Su S."/>
            <person name="Chen B."/>
            <person name="Yu Y."/>
        </authorList>
    </citation>
    <scope>NUCLEOTIDE SEQUENCE [LARGE SCALE GENOMIC DNA]</scope>
    <source>
        <strain evidence="2 3">HQ09</strain>
    </source>
</reference>
<keyword evidence="3" id="KW-1185">Reference proteome</keyword>
<dbReference type="InterPro" id="IPR003033">
    <property type="entry name" value="SCP2_sterol-bd_dom"/>
</dbReference>
<dbReference type="EMBL" id="CP045201">
    <property type="protein sequence ID" value="QOL79599.1"/>
    <property type="molecule type" value="Genomic_DNA"/>
</dbReference>
<evidence type="ECO:0000313" key="2">
    <source>
        <dbReference type="EMBL" id="QOL79599.1"/>
    </source>
</evidence>
<protein>
    <submittedName>
        <fullName evidence="2">Sterol carrier family protein</fullName>
    </submittedName>
</protein>
<evidence type="ECO:0000259" key="1">
    <source>
        <dbReference type="Pfam" id="PF02036"/>
    </source>
</evidence>
<proteinExistence type="predicted"/>
<feature type="domain" description="SCP2" evidence="1">
    <location>
        <begin position="21"/>
        <end position="97"/>
    </location>
</feature>
<sequence>MSDVITAAVAALNEKLGGEGIDGTAKFVIEGEGDIIVDGDGARAATADEDAEVTLTAAPDTFQDILSGDLNPTSAFMTGKLSVDGDMGKAMQLASALS</sequence>
<gene>
    <name evidence="2" type="ORF">F3W81_01380</name>
</gene>
<dbReference type="Gene3D" id="3.30.1050.10">
    <property type="entry name" value="SCP2 sterol-binding domain"/>
    <property type="match status" value="1"/>
</dbReference>
<evidence type="ECO:0000313" key="3">
    <source>
        <dbReference type="Proteomes" id="UP000594118"/>
    </source>
</evidence>
<dbReference type="InterPro" id="IPR036527">
    <property type="entry name" value="SCP2_sterol-bd_dom_sf"/>
</dbReference>
<accession>A0A7L9WH92</accession>
<name>A0A7L9WH92_9RHOB</name>
<organism evidence="2 3">
    <name type="scientific">Pseudooceanicola spongiae</name>
    <dbReference type="NCBI Taxonomy" id="2613965"/>
    <lineage>
        <taxon>Bacteria</taxon>
        <taxon>Pseudomonadati</taxon>
        <taxon>Pseudomonadota</taxon>
        <taxon>Alphaproteobacteria</taxon>
        <taxon>Rhodobacterales</taxon>
        <taxon>Paracoccaceae</taxon>
        <taxon>Pseudooceanicola</taxon>
    </lineage>
</organism>
<dbReference type="RefSeq" id="WP_193081855.1">
    <property type="nucleotide sequence ID" value="NZ_CP045201.1"/>
</dbReference>
<dbReference type="AlphaFoldDB" id="A0A7L9WH92"/>
<dbReference type="Proteomes" id="UP000594118">
    <property type="component" value="Chromosome"/>
</dbReference>
<dbReference type="Pfam" id="PF02036">
    <property type="entry name" value="SCP2"/>
    <property type="match status" value="1"/>
</dbReference>
<dbReference type="SUPFAM" id="SSF55718">
    <property type="entry name" value="SCP-like"/>
    <property type="match status" value="1"/>
</dbReference>